<evidence type="ECO:0000313" key="5">
    <source>
        <dbReference type="Proteomes" id="UP000435423"/>
    </source>
</evidence>
<evidence type="ECO:0000313" key="4">
    <source>
        <dbReference type="Proteomes" id="UP000435060"/>
    </source>
</evidence>
<keyword evidence="1" id="KW-0812">Transmembrane</keyword>
<keyword evidence="4" id="KW-1185">Reference proteome</keyword>
<dbReference type="Proteomes" id="UP000435060">
    <property type="component" value="Unassembled WGS sequence"/>
</dbReference>
<feature type="transmembrane region" description="Helical" evidence="1">
    <location>
        <begin position="16"/>
        <end position="35"/>
    </location>
</feature>
<evidence type="ECO:0000313" key="3">
    <source>
        <dbReference type="EMBL" id="MWV56039.1"/>
    </source>
</evidence>
<evidence type="ECO:0000313" key="2">
    <source>
        <dbReference type="EMBL" id="MTB64051.1"/>
    </source>
</evidence>
<gene>
    <name evidence="2" type="ORF">GGG87_03410</name>
    <name evidence="3" type="ORF">GGH11_03450</name>
</gene>
<protein>
    <submittedName>
        <fullName evidence="3">Uncharacterized protein</fullName>
    </submittedName>
</protein>
<proteinExistence type="predicted"/>
<feature type="transmembrane region" description="Helical" evidence="1">
    <location>
        <begin position="62"/>
        <end position="87"/>
    </location>
</feature>
<dbReference type="AlphaFoldDB" id="A0A6I4R939"/>
<keyword evidence="1" id="KW-0472">Membrane</keyword>
<comment type="caution">
    <text evidence="3">The sequence shown here is derived from an EMBL/GenBank/DDBJ whole genome shotgun (WGS) entry which is preliminary data.</text>
</comment>
<keyword evidence="1" id="KW-1133">Transmembrane helix</keyword>
<sequence length="271" mass="29955">MFGKLLKYEFKAVGKWYLGLYAAAGLLSVVLGFWIQNIVHRPERTISDTEIGASLANTLEGILFGAIIIGFAVIIAGLFLSTFFLIIKRFRKNVYGRQGYLTMTLPVTNHQIILSKLTAAFIWSTLSGIATILCLWLISSISFGALLNEYIPEITAGFNEAYHEFTGMDFGISYAITLIVGTIHSILLIYFAISLGQLFKDHRTLLAVVFYFGINFVEGLISAVFVVSTGVLANSTTLAIHTILGIIISIILAIGYYFGTYYIMTKKLNLQ</sequence>
<feature type="transmembrane region" description="Helical" evidence="1">
    <location>
        <begin position="117"/>
        <end position="138"/>
    </location>
</feature>
<feature type="transmembrane region" description="Helical" evidence="1">
    <location>
        <begin position="205"/>
        <end position="232"/>
    </location>
</feature>
<evidence type="ECO:0000256" key="1">
    <source>
        <dbReference type="SAM" id="Phobius"/>
    </source>
</evidence>
<accession>A0A6I4R939</accession>
<feature type="transmembrane region" description="Helical" evidence="1">
    <location>
        <begin position="238"/>
        <end position="258"/>
    </location>
</feature>
<reference evidence="2 4" key="2">
    <citation type="submission" date="2019-11" db="EMBL/GenBank/DDBJ databases">
        <title>Streptococcis sp. isolated from the respiratory tract of Marmot.</title>
        <authorList>
            <person name="Zhang G."/>
        </authorList>
    </citation>
    <scope>NUCLEOTIDE SEQUENCE [LARGE SCALE GENOMIC DNA]</scope>
    <source>
        <strain evidence="4">zg-86</strain>
        <strain evidence="2">Zg-86</strain>
    </source>
</reference>
<dbReference type="RefSeq" id="WP_154608047.1">
    <property type="nucleotide sequence ID" value="NZ_CP072115.1"/>
</dbReference>
<dbReference type="Proteomes" id="UP000435423">
    <property type="component" value="Unassembled WGS sequence"/>
</dbReference>
<feature type="transmembrane region" description="Helical" evidence="1">
    <location>
        <begin position="172"/>
        <end position="193"/>
    </location>
</feature>
<organism evidence="3 5">
    <name type="scientific">Streptococcus zhangguiae</name>
    <dbReference type="NCBI Taxonomy" id="2664091"/>
    <lineage>
        <taxon>Bacteria</taxon>
        <taxon>Bacillati</taxon>
        <taxon>Bacillota</taxon>
        <taxon>Bacilli</taxon>
        <taxon>Lactobacillales</taxon>
        <taxon>Streptococcaceae</taxon>
        <taxon>Streptococcus</taxon>
    </lineage>
</organism>
<reference evidence="3 5" key="1">
    <citation type="submission" date="2019-10" db="EMBL/GenBank/DDBJ databases">
        <title>Streptococcis sp, isolated from the respiratory tract of Marmot.</title>
        <authorList>
            <person name="Zhang G."/>
        </authorList>
    </citation>
    <scope>NUCLEOTIDE SEQUENCE [LARGE SCALE GENOMIC DNA]</scope>
    <source>
        <strain evidence="5">zg-70</strain>
        <strain evidence="3">Zg-70</strain>
    </source>
</reference>
<dbReference type="EMBL" id="WUBJ01000003">
    <property type="protein sequence ID" value="MWV56039.1"/>
    <property type="molecule type" value="Genomic_DNA"/>
</dbReference>
<name>A0A6I4R939_9STRE</name>
<dbReference type="EMBL" id="WLCG01000003">
    <property type="protein sequence ID" value="MTB64051.1"/>
    <property type="molecule type" value="Genomic_DNA"/>
</dbReference>